<dbReference type="EMBL" id="GG692396">
    <property type="protein sequence ID" value="EER34964.1"/>
    <property type="molecule type" value="Genomic_DNA"/>
</dbReference>
<dbReference type="Pfam" id="PF12273">
    <property type="entry name" value="RCR"/>
    <property type="match status" value="1"/>
</dbReference>
<dbReference type="HOGENOM" id="CLU_125547_0_0_1"/>
<dbReference type="InterPro" id="IPR020999">
    <property type="entry name" value="Chitin_synth_reg_RCR"/>
</dbReference>
<evidence type="ECO:0000256" key="2">
    <source>
        <dbReference type="SAM" id="Phobius"/>
    </source>
</evidence>
<evidence type="ECO:0000313" key="3">
    <source>
        <dbReference type="EMBL" id="EER34964.1"/>
    </source>
</evidence>
<dbReference type="AlphaFoldDB" id="C5M7J4"/>
<sequence>MYLYQSTEELSKFVNLQKRSSGVIAGAAIGIIVLVLFIFSLIIAYCCSSKRLDEQGERALYTSQYQREEEAQMQERQQSALMNTFQGPLIIYNNGAEHNITPVNQTENPEDFVPPYSANANDNDMGYYDPEGKFHPVDSMKPPSSPPVAYVR</sequence>
<accession>C5M7J4</accession>
<reference evidence="3 4" key="1">
    <citation type="journal article" date="2009" name="Nature">
        <title>Evolution of pathogenicity and sexual reproduction in eight Candida genomes.</title>
        <authorList>
            <person name="Butler G."/>
            <person name="Rasmussen M.D."/>
            <person name="Lin M.F."/>
            <person name="Santos M.A."/>
            <person name="Sakthikumar S."/>
            <person name="Munro C.A."/>
            <person name="Rheinbay E."/>
            <person name="Grabherr M."/>
            <person name="Forche A."/>
            <person name="Reedy J.L."/>
            <person name="Agrafioti I."/>
            <person name="Arnaud M.B."/>
            <person name="Bates S."/>
            <person name="Brown A.J."/>
            <person name="Brunke S."/>
            <person name="Costanzo M.C."/>
            <person name="Fitzpatrick D.A."/>
            <person name="de Groot P.W."/>
            <person name="Harris D."/>
            <person name="Hoyer L.L."/>
            <person name="Hube B."/>
            <person name="Klis F.M."/>
            <person name="Kodira C."/>
            <person name="Lennard N."/>
            <person name="Logue M.E."/>
            <person name="Martin R."/>
            <person name="Neiman A.M."/>
            <person name="Nikolaou E."/>
            <person name="Quail M.A."/>
            <person name="Quinn J."/>
            <person name="Santos M.C."/>
            <person name="Schmitzberger F.F."/>
            <person name="Sherlock G."/>
            <person name="Shah P."/>
            <person name="Silverstein K.A."/>
            <person name="Skrzypek M.S."/>
            <person name="Soll D."/>
            <person name="Staggs R."/>
            <person name="Stansfield I."/>
            <person name="Stumpf M.P."/>
            <person name="Sudbery P.E."/>
            <person name="Srikantha T."/>
            <person name="Zeng Q."/>
            <person name="Berman J."/>
            <person name="Berriman M."/>
            <person name="Heitman J."/>
            <person name="Gow N.A."/>
            <person name="Lorenz M.C."/>
            <person name="Birren B.W."/>
            <person name="Kellis M."/>
            <person name="Cuomo C.A."/>
        </authorList>
    </citation>
    <scope>NUCLEOTIDE SEQUENCE [LARGE SCALE GENOMIC DNA]</scope>
    <source>
        <strain evidence="4">ATCC MYA-3404 / T1</strain>
    </source>
</reference>
<evidence type="ECO:0000313" key="4">
    <source>
        <dbReference type="Proteomes" id="UP000002037"/>
    </source>
</evidence>
<dbReference type="RefSeq" id="XP_002547519.1">
    <property type="nucleotide sequence ID" value="XM_002547473.1"/>
</dbReference>
<keyword evidence="4" id="KW-1185">Reference proteome</keyword>
<gene>
    <name evidence="3" type="ORF">CTRG_01826</name>
</gene>
<dbReference type="KEGG" id="ctp:CTRG_01826"/>
<dbReference type="GeneID" id="8300089"/>
<feature type="transmembrane region" description="Helical" evidence="2">
    <location>
        <begin position="21"/>
        <end position="45"/>
    </location>
</feature>
<keyword evidence="2" id="KW-0472">Membrane</keyword>
<name>C5M7J4_CANTT</name>
<organism evidence="3 4">
    <name type="scientific">Candida tropicalis (strain ATCC MYA-3404 / T1)</name>
    <name type="common">Yeast</name>
    <dbReference type="NCBI Taxonomy" id="294747"/>
    <lineage>
        <taxon>Eukaryota</taxon>
        <taxon>Fungi</taxon>
        <taxon>Dikarya</taxon>
        <taxon>Ascomycota</taxon>
        <taxon>Saccharomycotina</taxon>
        <taxon>Pichiomycetes</taxon>
        <taxon>Debaryomycetaceae</taxon>
        <taxon>Candida/Lodderomyces clade</taxon>
        <taxon>Candida</taxon>
    </lineage>
</organism>
<keyword evidence="2" id="KW-1133">Transmembrane helix</keyword>
<dbReference type="Proteomes" id="UP000002037">
    <property type="component" value="Unassembled WGS sequence"/>
</dbReference>
<protein>
    <submittedName>
        <fullName evidence="3">Uncharacterized protein</fullName>
    </submittedName>
</protein>
<feature type="region of interest" description="Disordered" evidence="1">
    <location>
        <begin position="125"/>
        <end position="152"/>
    </location>
</feature>
<proteinExistence type="predicted"/>
<evidence type="ECO:0000256" key="1">
    <source>
        <dbReference type="SAM" id="MobiDB-lite"/>
    </source>
</evidence>
<keyword evidence="2" id="KW-0812">Transmembrane</keyword>
<dbReference type="VEuPathDB" id="FungiDB:CTRG_01826"/>
<dbReference type="OrthoDB" id="4088875at2759"/>